<dbReference type="RefSeq" id="WP_344514787.1">
    <property type="nucleotide sequence ID" value="NZ_BAAAQD010000049.1"/>
</dbReference>
<comment type="caution">
    <text evidence="1">The sequence shown here is derived from an EMBL/GenBank/DDBJ whole genome shotgun (WGS) entry which is preliminary data.</text>
</comment>
<evidence type="ECO:0000313" key="1">
    <source>
        <dbReference type="EMBL" id="GAA1572958.1"/>
    </source>
</evidence>
<sequence>MTHGPARLRAVVHHAPSCRVLRPRSPVALTVRSPLARHGEGRLAGSRAALVLFGAWCRVAAVSPHSVVHLPLEGLDLVLARSDTGLRPSAWKGIRAALSPGRPATLRSPAPRPSPGDDGALAVTEHAATLFLLGPPRALFQLGDAVTDATADVPHLRDVRRYGEAFLLGLADLDMDVLVRDERYRRRH</sequence>
<dbReference type="Proteomes" id="UP001501470">
    <property type="component" value="Unassembled WGS sequence"/>
</dbReference>
<gene>
    <name evidence="1" type="ORF">GCM10009827_113680</name>
</gene>
<accession>A0ABN2D9W9</accession>
<protein>
    <submittedName>
        <fullName evidence="1">Uncharacterized protein</fullName>
    </submittedName>
</protein>
<dbReference type="EMBL" id="BAAAQD010000049">
    <property type="protein sequence ID" value="GAA1572958.1"/>
    <property type="molecule type" value="Genomic_DNA"/>
</dbReference>
<keyword evidence="2" id="KW-1185">Reference proteome</keyword>
<name>A0ABN2D9W9_9ACTN</name>
<reference evidence="1 2" key="1">
    <citation type="journal article" date="2019" name="Int. J. Syst. Evol. Microbiol.">
        <title>The Global Catalogue of Microorganisms (GCM) 10K type strain sequencing project: providing services to taxonomists for standard genome sequencing and annotation.</title>
        <authorList>
            <consortium name="The Broad Institute Genomics Platform"/>
            <consortium name="The Broad Institute Genome Sequencing Center for Infectious Disease"/>
            <person name="Wu L."/>
            <person name="Ma J."/>
        </authorList>
    </citation>
    <scope>NUCLEOTIDE SEQUENCE [LARGE SCALE GENOMIC DNA]</scope>
    <source>
        <strain evidence="1 2">JCM 15933</strain>
    </source>
</reference>
<proteinExistence type="predicted"/>
<organism evidence="1 2">
    <name type="scientific">Dactylosporangium maewongense</name>
    <dbReference type="NCBI Taxonomy" id="634393"/>
    <lineage>
        <taxon>Bacteria</taxon>
        <taxon>Bacillati</taxon>
        <taxon>Actinomycetota</taxon>
        <taxon>Actinomycetes</taxon>
        <taxon>Micromonosporales</taxon>
        <taxon>Micromonosporaceae</taxon>
        <taxon>Dactylosporangium</taxon>
    </lineage>
</organism>
<evidence type="ECO:0000313" key="2">
    <source>
        <dbReference type="Proteomes" id="UP001501470"/>
    </source>
</evidence>